<sequence length="139" mass="16068">MGILNAVFNRKPQPDFYFAAKGFMFIAVLKREGKDETYLRRQERLNAIEYLKDGYSEHQALSARWGGCLAIEDDLVLFETAIKYGKVEATEIGDLPSDDAAAAKEIYRAIYHRSADFAVRAAWEADRTMYRRFLNFIQR</sequence>
<dbReference type="EMBL" id="QAYE01000003">
    <property type="protein sequence ID" value="PTW47631.1"/>
    <property type="molecule type" value="Genomic_DNA"/>
</dbReference>
<comment type="caution">
    <text evidence="1">The sequence shown here is derived from an EMBL/GenBank/DDBJ whole genome shotgun (WGS) entry which is preliminary data.</text>
</comment>
<dbReference type="OrthoDB" id="6770354at2"/>
<accession>A0A2T5U808</accession>
<dbReference type="AlphaFoldDB" id="A0A2T5U808"/>
<reference evidence="1 2" key="1">
    <citation type="submission" date="2018-04" db="EMBL/GenBank/DDBJ databases">
        <title>Genomic Encyclopedia of Type Strains, Phase III (KMG-III): the genomes of soil and plant-associated and newly described type strains.</title>
        <authorList>
            <person name="Whitman W."/>
        </authorList>
    </citation>
    <scope>NUCLEOTIDE SEQUENCE [LARGE SCALE GENOMIC DNA]</scope>
    <source>
        <strain evidence="1 2">MA-olki</strain>
    </source>
</reference>
<evidence type="ECO:0000313" key="1">
    <source>
        <dbReference type="EMBL" id="PTW47631.1"/>
    </source>
</evidence>
<name>A0A2T5U808_9SPHN</name>
<protein>
    <submittedName>
        <fullName evidence="1">Uncharacterized protein</fullName>
    </submittedName>
</protein>
<organism evidence="1 2">
    <name type="scientific">Sphingomonas faeni</name>
    <dbReference type="NCBI Taxonomy" id="185950"/>
    <lineage>
        <taxon>Bacteria</taxon>
        <taxon>Pseudomonadati</taxon>
        <taxon>Pseudomonadota</taxon>
        <taxon>Alphaproteobacteria</taxon>
        <taxon>Sphingomonadales</taxon>
        <taxon>Sphingomonadaceae</taxon>
        <taxon>Sphingomonas</taxon>
    </lineage>
</organism>
<dbReference type="RefSeq" id="WP_107953972.1">
    <property type="nucleotide sequence ID" value="NZ_QAYE01000003.1"/>
</dbReference>
<dbReference type="Proteomes" id="UP000244013">
    <property type="component" value="Unassembled WGS sequence"/>
</dbReference>
<evidence type="ECO:0000313" key="2">
    <source>
        <dbReference type="Proteomes" id="UP000244013"/>
    </source>
</evidence>
<dbReference type="GeneID" id="91005692"/>
<gene>
    <name evidence="1" type="ORF">C8J25_103352</name>
</gene>
<proteinExistence type="predicted"/>